<dbReference type="InterPro" id="IPR004843">
    <property type="entry name" value="Calcineurin-like_PHP"/>
</dbReference>
<dbReference type="InterPro" id="IPR029052">
    <property type="entry name" value="Metallo-depent_PP-like"/>
</dbReference>
<name>A0A0L7KHA8_PLAFX</name>
<keyword evidence="2 4" id="KW-0378">Hydrolase</keyword>
<dbReference type="InterPro" id="IPR047129">
    <property type="entry name" value="PPA2-like"/>
</dbReference>
<dbReference type="EMBL" id="CH672072">
    <property type="protein sequence ID" value="KOB62481.1"/>
    <property type="molecule type" value="Genomic_DNA"/>
</dbReference>
<dbReference type="OMA" id="QSTMPID"/>
<evidence type="ECO:0000256" key="2">
    <source>
        <dbReference type="ARBA" id="ARBA00022801"/>
    </source>
</evidence>
<dbReference type="EC" id="3.1.3.16" evidence="4"/>
<sequence>MNPKDLDKVIDILKKCKLIEEREVRNLCSEAKLLLSKEDNVRNVDIPVIICGDIHGQFHDLKELFNIGNELPHVNYIFLGDYVDRGKYSIETFLLLLALKIKYPLHLTLIRGNHESRQISEIYGFYDECLKKYGSINVWKYCTDVFDYLCIGAIIEGKYFCIHGGLSPSIEKIDELKKIYRFQEIPKNGPLCDIMWSDPNDQNGWTKSPRGAGHLYGQDIVEKFCYINNIHIIARAHQLVMEGYKWSFNKKLVTIWSAPNYCYRCGNIASIMEIDENLFFNFKRFGPSTIDQHYLNNNNTTELRKFPPVSNVQKCYKK</sequence>
<keyword evidence="1" id="KW-0479">Metal-binding</keyword>
<dbReference type="AlphaFoldDB" id="A0A0L7KHA8"/>
<evidence type="ECO:0000256" key="1">
    <source>
        <dbReference type="ARBA" id="ARBA00022723"/>
    </source>
</evidence>
<proteinExistence type="inferred from homology"/>
<dbReference type="GO" id="GO:0046872">
    <property type="term" value="F:metal ion binding"/>
    <property type="evidence" value="ECO:0007669"/>
    <property type="project" value="UniProtKB-KW"/>
</dbReference>
<evidence type="ECO:0000313" key="7">
    <source>
        <dbReference type="Proteomes" id="UP000054289"/>
    </source>
</evidence>
<dbReference type="OrthoDB" id="1930084at2759"/>
<dbReference type="Gene3D" id="3.60.21.10">
    <property type="match status" value="1"/>
</dbReference>
<dbReference type="SMART" id="SM00156">
    <property type="entry name" value="PP2Ac"/>
    <property type="match status" value="1"/>
</dbReference>
<dbReference type="Pfam" id="PF00149">
    <property type="entry name" value="Metallophos"/>
    <property type="match status" value="1"/>
</dbReference>
<gene>
    <name evidence="6" type="ORF">PFHG_04198</name>
</gene>
<comment type="catalytic activity">
    <reaction evidence="4">
        <text>O-phospho-L-threonyl-[protein] + H2O = L-threonyl-[protein] + phosphate</text>
        <dbReference type="Rhea" id="RHEA:47004"/>
        <dbReference type="Rhea" id="RHEA-COMP:11060"/>
        <dbReference type="Rhea" id="RHEA-COMP:11605"/>
        <dbReference type="ChEBI" id="CHEBI:15377"/>
        <dbReference type="ChEBI" id="CHEBI:30013"/>
        <dbReference type="ChEBI" id="CHEBI:43474"/>
        <dbReference type="ChEBI" id="CHEBI:61977"/>
        <dbReference type="EC" id="3.1.3.16"/>
    </reaction>
</comment>
<dbReference type="CDD" id="cd07415">
    <property type="entry name" value="MPP_PP2A_PP4_PP6"/>
    <property type="match status" value="1"/>
</dbReference>
<evidence type="ECO:0000256" key="4">
    <source>
        <dbReference type="RuleBase" id="RU004273"/>
    </source>
</evidence>
<dbReference type="GO" id="GO:0004722">
    <property type="term" value="F:protein serine/threonine phosphatase activity"/>
    <property type="evidence" value="ECO:0007669"/>
    <property type="project" value="UniProtKB-EC"/>
</dbReference>
<dbReference type="PROSITE" id="PS00125">
    <property type="entry name" value="SER_THR_PHOSPHATASE"/>
    <property type="match status" value="1"/>
</dbReference>
<evidence type="ECO:0000256" key="3">
    <source>
        <dbReference type="ARBA" id="ARBA00023211"/>
    </source>
</evidence>
<organism evidence="6 7">
    <name type="scientific">Plasmodium falciparum (isolate HB3)</name>
    <dbReference type="NCBI Taxonomy" id="137071"/>
    <lineage>
        <taxon>Eukaryota</taxon>
        <taxon>Sar</taxon>
        <taxon>Alveolata</taxon>
        <taxon>Apicomplexa</taxon>
        <taxon>Aconoidasida</taxon>
        <taxon>Haemosporida</taxon>
        <taxon>Plasmodiidae</taxon>
        <taxon>Plasmodium</taxon>
        <taxon>Plasmodium (Laverania)</taxon>
    </lineage>
</organism>
<dbReference type="KEGG" id="pfh:PFHG_04198"/>
<dbReference type="InterPro" id="IPR006186">
    <property type="entry name" value="Ser/Thr-sp_prot-phosphatase"/>
</dbReference>
<comment type="similarity">
    <text evidence="4">Belongs to the PPP phosphatase family.</text>
</comment>
<dbReference type="SUPFAM" id="SSF56300">
    <property type="entry name" value="Metallo-dependent phosphatases"/>
    <property type="match status" value="1"/>
</dbReference>
<dbReference type="Proteomes" id="UP000054289">
    <property type="component" value="Unassembled WGS sequence"/>
</dbReference>
<dbReference type="PANTHER" id="PTHR45619">
    <property type="entry name" value="SERINE/THREONINE-PROTEIN PHOSPHATASE PP2A-RELATED"/>
    <property type="match status" value="1"/>
</dbReference>
<feature type="domain" description="Serine/threonine specific protein phosphatases" evidence="5">
    <location>
        <begin position="110"/>
        <end position="115"/>
    </location>
</feature>
<protein>
    <recommendedName>
        <fullName evidence="4">Serine/threonine-protein phosphatase</fullName>
        <ecNumber evidence="4">3.1.3.16</ecNumber>
    </recommendedName>
</protein>
<reference evidence="7" key="2">
    <citation type="submission" date="2006-03" db="EMBL/GenBank/DDBJ databases">
        <title>The genome sequence of the Plasmodium falciparum HB3.</title>
        <authorList>
            <consortium name="The Broad Institute Genome Sequencing Platform"/>
            <person name="Birren B."/>
            <person name="Lander E."/>
            <person name="Galagan J."/>
            <person name="Nusbaum C."/>
            <person name="Devon K."/>
            <person name="Henn M."/>
            <person name="Jaffe D."/>
            <person name="Butler J."/>
            <person name="Alvarez P."/>
            <person name="Gnerre S."/>
            <person name="Grabherr M."/>
            <person name="Kleber M."/>
            <person name="Mauceli E."/>
            <person name="Brockman W."/>
            <person name="MacCallum I.A."/>
            <person name="Rounsley S."/>
            <person name="Young S."/>
            <person name="LaButti K."/>
            <person name="Pushparaj V."/>
            <person name="DeCaprio D."/>
            <person name="Crawford M."/>
            <person name="Koehrsen M."/>
            <person name="Engels R."/>
            <person name="Montgomery P."/>
            <person name="Pearson M."/>
            <person name="Howarth C."/>
            <person name="Larson L."/>
            <person name="Luoma S."/>
            <person name="White J."/>
            <person name="Kodira C."/>
            <person name="Zeng Q."/>
            <person name="Oleary S."/>
            <person name="Yandava C."/>
            <person name="Alvarado L."/>
            <person name="Wirth D."/>
            <person name="Volkman S."/>
            <person name="Hartl D."/>
        </authorList>
    </citation>
    <scope>NUCLEOTIDE SEQUENCE [LARGE SCALE GENOMIC DNA]</scope>
</reference>
<reference evidence="6 7" key="1">
    <citation type="submission" date="2006-03" db="EMBL/GenBank/DDBJ databases">
        <title>Annotation of Plasmodium falciparum HB3.</title>
        <authorList>
            <consortium name="The Broad Institute Genome Sequencing Platform"/>
            <person name="Volkman S.K."/>
            <person name="Neafsey D.E."/>
            <person name="Dash A.P."/>
            <person name="Chitnis C.E."/>
            <person name="Hartl D.L."/>
            <person name="Young S.K."/>
            <person name="Zeng Q."/>
            <person name="Koehrsen M."/>
            <person name="Alvarado L."/>
            <person name="Berlin A."/>
            <person name="Borenstein D."/>
            <person name="Chapman S.B."/>
            <person name="Chen Z."/>
            <person name="Engels R."/>
            <person name="Freedman E."/>
            <person name="Gellesch M."/>
            <person name="Goldberg J."/>
            <person name="Griggs A."/>
            <person name="Gujja S."/>
            <person name="Heilman E.R."/>
            <person name="Heiman D.I."/>
            <person name="Howarth C."/>
            <person name="Jen D."/>
            <person name="Larson L."/>
            <person name="Mehta T."/>
            <person name="Neiman D."/>
            <person name="Park D."/>
            <person name="Pearson M."/>
            <person name="Roberts A."/>
            <person name="Saif S."/>
            <person name="Shea T."/>
            <person name="Shenoy N."/>
            <person name="Sisk P."/>
            <person name="Stolte C."/>
            <person name="Sykes S."/>
            <person name="Walk T."/>
            <person name="White J."/>
            <person name="Yandava C."/>
            <person name="Haas B."/>
            <person name="Henn M.R."/>
            <person name="Nusbaum C."/>
            <person name="Birren B."/>
        </authorList>
    </citation>
    <scope>NUCLEOTIDE SEQUENCE [LARGE SCALE GENOMIC DNA]</scope>
    <source>
        <strain evidence="6">HB3</strain>
    </source>
</reference>
<keyword evidence="3" id="KW-0464">Manganese</keyword>
<evidence type="ECO:0000259" key="5">
    <source>
        <dbReference type="PROSITE" id="PS00125"/>
    </source>
</evidence>
<accession>A0A0L7KHA8</accession>
<evidence type="ECO:0000313" key="6">
    <source>
        <dbReference type="EMBL" id="KOB62481.1"/>
    </source>
</evidence>
<dbReference type="PRINTS" id="PR00114">
    <property type="entry name" value="STPHPHTASE"/>
</dbReference>